<protein>
    <submittedName>
        <fullName evidence="2">N-acetyltransferase</fullName>
    </submittedName>
</protein>
<dbReference type="InterPro" id="IPR000182">
    <property type="entry name" value="GNAT_dom"/>
</dbReference>
<dbReference type="SUPFAM" id="SSF55729">
    <property type="entry name" value="Acyl-CoA N-acyltransferases (Nat)"/>
    <property type="match status" value="1"/>
</dbReference>
<feature type="domain" description="N-acetyltransferase" evidence="1">
    <location>
        <begin position="2"/>
        <end position="152"/>
    </location>
</feature>
<sequence length="172" mass="18891">MYTIREEMSQDKHKITAVNDLAFGQKNEGELIEALRSSEAFIPALSLVAETEHQDIIGHILFSRIQIATETGDVPSLALAPMAVSPASQNKGIGAALVKEGLQRAKGLGFQSVVVLGHPEYYPMFGFTPAHEKKIRAPFEVPPEAFMVLELENNALDNIEGTVRYPKPFMNV</sequence>
<dbReference type="Pfam" id="PF00583">
    <property type="entry name" value="Acetyltransf_1"/>
    <property type="match status" value="1"/>
</dbReference>
<gene>
    <name evidence="2" type="ORF">L2716_02405</name>
</gene>
<name>A0ABS9GY82_9BACL</name>
<keyword evidence="3" id="KW-1185">Reference proteome</keyword>
<organism evidence="2 3">
    <name type="scientific">Pseudalkalibacillus berkeleyi</name>
    <dbReference type="NCBI Taxonomy" id="1069813"/>
    <lineage>
        <taxon>Bacteria</taxon>
        <taxon>Bacillati</taxon>
        <taxon>Bacillota</taxon>
        <taxon>Bacilli</taxon>
        <taxon>Bacillales</taxon>
        <taxon>Fictibacillaceae</taxon>
        <taxon>Pseudalkalibacillus</taxon>
    </lineage>
</organism>
<evidence type="ECO:0000259" key="1">
    <source>
        <dbReference type="PROSITE" id="PS51186"/>
    </source>
</evidence>
<accession>A0ABS9GY82</accession>
<evidence type="ECO:0000313" key="3">
    <source>
        <dbReference type="Proteomes" id="UP001649381"/>
    </source>
</evidence>
<dbReference type="Gene3D" id="3.40.630.30">
    <property type="match status" value="1"/>
</dbReference>
<proteinExistence type="predicted"/>
<reference evidence="2 3" key="1">
    <citation type="submission" date="2022-01" db="EMBL/GenBank/DDBJ databases">
        <title>Alkalihalobacillus sp. EGI L200015, a novel bacterium isolated from a salt lake sediment.</title>
        <authorList>
            <person name="Gao L."/>
            <person name="Fang B.-Z."/>
            <person name="Li W.-J."/>
        </authorList>
    </citation>
    <scope>NUCLEOTIDE SEQUENCE [LARGE SCALE GENOMIC DNA]</scope>
    <source>
        <strain evidence="2 3">KCTC 12718</strain>
    </source>
</reference>
<dbReference type="InterPro" id="IPR016181">
    <property type="entry name" value="Acyl_CoA_acyltransferase"/>
</dbReference>
<dbReference type="CDD" id="cd04301">
    <property type="entry name" value="NAT_SF"/>
    <property type="match status" value="1"/>
</dbReference>
<comment type="caution">
    <text evidence="2">The sequence shown here is derived from an EMBL/GenBank/DDBJ whole genome shotgun (WGS) entry which is preliminary data.</text>
</comment>
<dbReference type="RefSeq" id="WP_236331423.1">
    <property type="nucleotide sequence ID" value="NZ_JAKIJS010000001.1"/>
</dbReference>
<dbReference type="Proteomes" id="UP001649381">
    <property type="component" value="Unassembled WGS sequence"/>
</dbReference>
<evidence type="ECO:0000313" key="2">
    <source>
        <dbReference type="EMBL" id="MCF6136565.1"/>
    </source>
</evidence>
<dbReference type="PROSITE" id="PS51186">
    <property type="entry name" value="GNAT"/>
    <property type="match status" value="1"/>
</dbReference>
<dbReference type="EMBL" id="JAKIJS010000001">
    <property type="protein sequence ID" value="MCF6136565.1"/>
    <property type="molecule type" value="Genomic_DNA"/>
</dbReference>